<feature type="domain" description="HTH luxR-type" evidence="6">
    <location>
        <begin position="139"/>
        <end position="209"/>
    </location>
</feature>
<keyword evidence="1 5" id="KW-0597">Phosphoprotein</keyword>
<dbReference type="PROSITE" id="PS50043">
    <property type="entry name" value="HTH_LUXR_2"/>
    <property type="match status" value="1"/>
</dbReference>
<accession>A0ABP6ZLB8</accession>
<keyword evidence="3" id="KW-0238">DNA-binding</keyword>
<feature type="domain" description="Response regulatory" evidence="7">
    <location>
        <begin position="2"/>
        <end position="117"/>
    </location>
</feature>
<evidence type="ECO:0000313" key="8">
    <source>
        <dbReference type="EMBL" id="GAA3612471.1"/>
    </source>
</evidence>
<keyword evidence="9" id="KW-1185">Reference proteome</keyword>
<dbReference type="Pfam" id="PF00196">
    <property type="entry name" value="GerE"/>
    <property type="match status" value="1"/>
</dbReference>
<dbReference type="PANTHER" id="PTHR43214">
    <property type="entry name" value="TWO-COMPONENT RESPONSE REGULATOR"/>
    <property type="match status" value="1"/>
</dbReference>
<keyword evidence="4" id="KW-0804">Transcription</keyword>
<sequence>MRIAVAEDSVLFREGLVRLLLDRGHDVVAAVGDGQPLLAAAAEHQPHLVIIDIRMPNSDGAETARALRATQPQVGAVLLSQHVELRNCLDLIGTPRFGYLLKDRVLHLDDFTDALARVAAGGIALDPLVVQALVRNHNAPTALTALSDRERQVLSLVAEGHSNTAVAGTLTVSERTVEAHMRSIFTKLDLPDDQATNRRVRAVIAWLRAQA</sequence>
<proteinExistence type="predicted"/>
<organism evidence="8 9">
    <name type="scientific">Microlunatus ginsengisoli</name>
    <dbReference type="NCBI Taxonomy" id="363863"/>
    <lineage>
        <taxon>Bacteria</taxon>
        <taxon>Bacillati</taxon>
        <taxon>Actinomycetota</taxon>
        <taxon>Actinomycetes</taxon>
        <taxon>Propionibacteriales</taxon>
        <taxon>Propionibacteriaceae</taxon>
        <taxon>Microlunatus</taxon>
    </lineage>
</organism>
<dbReference type="PROSITE" id="PS00622">
    <property type="entry name" value="HTH_LUXR_1"/>
    <property type="match status" value="1"/>
</dbReference>
<evidence type="ECO:0000256" key="5">
    <source>
        <dbReference type="PROSITE-ProRule" id="PRU00169"/>
    </source>
</evidence>
<dbReference type="SUPFAM" id="SSF52172">
    <property type="entry name" value="CheY-like"/>
    <property type="match status" value="1"/>
</dbReference>
<evidence type="ECO:0000259" key="7">
    <source>
        <dbReference type="PROSITE" id="PS50110"/>
    </source>
</evidence>
<dbReference type="Gene3D" id="3.40.50.2300">
    <property type="match status" value="1"/>
</dbReference>
<dbReference type="Pfam" id="PF00072">
    <property type="entry name" value="Response_reg"/>
    <property type="match status" value="1"/>
</dbReference>
<dbReference type="InterPro" id="IPR001789">
    <property type="entry name" value="Sig_transdc_resp-reg_receiver"/>
</dbReference>
<evidence type="ECO:0000256" key="4">
    <source>
        <dbReference type="ARBA" id="ARBA00023163"/>
    </source>
</evidence>
<evidence type="ECO:0000256" key="2">
    <source>
        <dbReference type="ARBA" id="ARBA00023015"/>
    </source>
</evidence>
<dbReference type="Proteomes" id="UP001501490">
    <property type="component" value="Unassembled WGS sequence"/>
</dbReference>
<dbReference type="SMART" id="SM00448">
    <property type="entry name" value="REC"/>
    <property type="match status" value="1"/>
</dbReference>
<evidence type="ECO:0000313" key="9">
    <source>
        <dbReference type="Proteomes" id="UP001501490"/>
    </source>
</evidence>
<dbReference type="CDD" id="cd17535">
    <property type="entry name" value="REC_NarL-like"/>
    <property type="match status" value="1"/>
</dbReference>
<evidence type="ECO:0000256" key="3">
    <source>
        <dbReference type="ARBA" id="ARBA00023125"/>
    </source>
</evidence>
<dbReference type="PANTHER" id="PTHR43214:SF24">
    <property type="entry name" value="TRANSCRIPTIONAL REGULATORY PROTEIN NARL-RELATED"/>
    <property type="match status" value="1"/>
</dbReference>
<dbReference type="RefSeq" id="WP_344802547.1">
    <property type="nucleotide sequence ID" value="NZ_BAABAB010000009.1"/>
</dbReference>
<comment type="caution">
    <text evidence="8">The sequence shown here is derived from an EMBL/GenBank/DDBJ whole genome shotgun (WGS) entry which is preliminary data.</text>
</comment>
<dbReference type="SMART" id="SM00421">
    <property type="entry name" value="HTH_LUXR"/>
    <property type="match status" value="1"/>
</dbReference>
<dbReference type="PRINTS" id="PR00038">
    <property type="entry name" value="HTHLUXR"/>
</dbReference>
<dbReference type="InterPro" id="IPR039420">
    <property type="entry name" value="WalR-like"/>
</dbReference>
<gene>
    <name evidence="8" type="ORF">GCM10022236_12790</name>
</gene>
<dbReference type="PROSITE" id="PS50110">
    <property type="entry name" value="RESPONSE_REGULATORY"/>
    <property type="match status" value="1"/>
</dbReference>
<feature type="modified residue" description="4-aspartylphosphate" evidence="5">
    <location>
        <position position="52"/>
    </location>
</feature>
<protein>
    <submittedName>
        <fullName evidence="8">Response regulator transcription factor</fullName>
    </submittedName>
</protein>
<dbReference type="InterPro" id="IPR011006">
    <property type="entry name" value="CheY-like_superfamily"/>
</dbReference>
<dbReference type="InterPro" id="IPR058245">
    <property type="entry name" value="NreC/VraR/RcsB-like_REC"/>
</dbReference>
<dbReference type="InterPro" id="IPR000792">
    <property type="entry name" value="Tscrpt_reg_LuxR_C"/>
</dbReference>
<name>A0ABP6ZLB8_9ACTN</name>
<evidence type="ECO:0000256" key="1">
    <source>
        <dbReference type="ARBA" id="ARBA00022553"/>
    </source>
</evidence>
<dbReference type="CDD" id="cd06170">
    <property type="entry name" value="LuxR_C_like"/>
    <property type="match status" value="1"/>
</dbReference>
<dbReference type="EMBL" id="BAABAB010000009">
    <property type="protein sequence ID" value="GAA3612471.1"/>
    <property type="molecule type" value="Genomic_DNA"/>
</dbReference>
<keyword evidence="2" id="KW-0805">Transcription regulation</keyword>
<evidence type="ECO:0000259" key="6">
    <source>
        <dbReference type="PROSITE" id="PS50043"/>
    </source>
</evidence>
<reference evidence="9" key="1">
    <citation type="journal article" date="2019" name="Int. J. Syst. Evol. Microbiol.">
        <title>The Global Catalogue of Microorganisms (GCM) 10K type strain sequencing project: providing services to taxonomists for standard genome sequencing and annotation.</title>
        <authorList>
            <consortium name="The Broad Institute Genomics Platform"/>
            <consortium name="The Broad Institute Genome Sequencing Center for Infectious Disease"/>
            <person name="Wu L."/>
            <person name="Ma J."/>
        </authorList>
    </citation>
    <scope>NUCLEOTIDE SEQUENCE [LARGE SCALE GENOMIC DNA]</scope>
    <source>
        <strain evidence="9">JCM 16929</strain>
    </source>
</reference>